<feature type="region of interest" description="Disordered" evidence="1">
    <location>
        <begin position="1"/>
        <end position="32"/>
    </location>
</feature>
<dbReference type="AlphaFoldDB" id="A0A1G2QFP9"/>
<dbReference type="STRING" id="1802439.A2589_03370"/>
<proteinExistence type="predicted"/>
<reference evidence="2 3" key="1">
    <citation type="journal article" date="2016" name="Nat. Commun.">
        <title>Thousands of microbial genomes shed light on interconnected biogeochemical processes in an aquifer system.</title>
        <authorList>
            <person name="Anantharaman K."/>
            <person name="Brown C.T."/>
            <person name="Hug L.A."/>
            <person name="Sharon I."/>
            <person name="Castelle C.J."/>
            <person name="Probst A.J."/>
            <person name="Thomas B.C."/>
            <person name="Singh A."/>
            <person name="Wilkins M.J."/>
            <person name="Karaoz U."/>
            <person name="Brodie E.L."/>
            <person name="Williams K.H."/>
            <person name="Hubbard S.S."/>
            <person name="Banfield J.F."/>
        </authorList>
    </citation>
    <scope>NUCLEOTIDE SEQUENCE [LARGE SCALE GENOMIC DNA]</scope>
</reference>
<name>A0A1G2QFP9_9BACT</name>
<accession>A0A1G2QFP9</accession>
<feature type="compositionally biased region" description="Low complexity" evidence="1">
    <location>
        <begin position="8"/>
        <end position="27"/>
    </location>
</feature>
<evidence type="ECO:0000256" key="1">
    <source>
        <dbReference type="SAM" id="MobiDB-lite"/>
    </source>
</evidence>
<gene>
    <name evidence="2" type="ORF">A2589_03370</name>
</gene>
<sequence length="538" mass="56246">MTRANVNAATPAVPGTPGTPATPAVPGNLEGDAGSVEEYELVSGINNEKVGEDEEDQEVIGVNITADEGSDLEFTAVKLVFDEGTAASDFDEYAAEVAIFLDGEEVARVDADGFTDDNSWTRTLSLDSGAIVRAGETGELTVAVSGISNLDTNDATDTWTVDIRQVRFRDGAGDSTSEDPTLATRTFSFESFATAANSELKIRANDDLINNDRVIDVHATNDTDNVALASFTLEAEGDSDLEIKKFHASTTVTSASNVDDLINSITLWIDGEEIATGEAVQDTDGVSVGADEGWLFDDISYTIAAGEKVEAEIRADFNSVADALDEGDTITVAITEAETDQASLFKVADESGENLLDADITGSVTGGAHTVRDAGISVELVGTPTAVKSFEADAAGEVDQGTYTIAFDVTAFGSDVYVDLDTVATATPNAGTDGSSWATTTESTATSTTVIAQSIAPSTSDSTNDTAYGYFVEEDSTRRFTVSVVLKPTDDSLAGVRLSGVKWGTVSTSDNTAATSADQNYTFNLDAFKTGLLNLSVI</sequence>
<dbReference type="EMBL" id="MHTK01000007">
    <property type="protein sequence ID" value="OHA59317.1"/>
    <property type="molecule type" value="Genomic_DNA"/>
</dbReference>
<evidence type="ECO:0000313" key="3">
    <source>
        <dbReference type="Proteomes" id="UP000177838"/>
    </source>
</evidence>
<comment type="caution">
    <text evidence="2">The sequence shown here is derived from an EMBL/GenBank/DDBJ whole genome shotgun (WGS) entry which is preliminary data.</text>
</comment>
<evidence type="ECO:0000313" key="2">
    <source>
        <dbReference type="EMBL" id="OHA59317.1"/>
    </source>
</evidence>
<protein>
    <submittedName>
        <fullName evidence="2">Uncharacterized protein</fullName>
    </submittedName>
</protein>
<organism evidence="2 3">
    <name type="scientific">Candidatus Vogelbacteria bacterium RIFOXYD1_FULL_46_19</name>
    <dbReference type="NCBI Taxonomy" id="1802439"/>
    <lineage>
        <taxon>Bacteria</taxon>
        <taxon>Candidatus Vogeliibacteriota</taxon>
    </lineage>
</organism>
<dbReference type="Proteomes" id="UP000177838">
    <property type="component" value="Unassembled WGS sequence"/>
</dbReference>